<sequence>MKIVNVLIIVLLIGSSFLFGIMVNYTPKPDLINQVKYSVIDYLSYPESASFKNIKYNFVRETSDKGELGYVCGEVFRVKDERLEGYKKFAVKVYNNPNGRMDLSIPLVEGDDSLPLSVVNSLWNKYCN</sequence>
<gene>
    <name evidence="2" type="ORF">OO7_08060</name>
</gene>
<keyword evidence="1" id="KW-0812">Transmembrane</keyword>
<reference evidence="2 3" key="1">
    <citation type="journal article" date="2012" name="BMC Genomics">
        <title>Comparative genomics of bacteria in the genus Providencia isolated from wild Drosophila melanogaster.</title>
        <authorList>
            <person name="Galac M.R."/>
            <person name="Lazzaro B.P."/>
        </authorList>
    </citation>
    <scope>NUCLEOTIDE SEQUENCE [LARGE SCALE GENOMIC DNA]</scope>
    <source>
        <strain evidence="2 3">DSM 19967</strain>
    </source>
</reference>
<dbReference type="HOGENOM" id="CLU_1915220_0_0_6"/>
<evidence type="ECO:0000313" key="3">
    <source>
        <dbReference type="Proteomes" id="UP000010290"/>
    </source>
</evidence>
<dbReference type="RefSeq" id="WP_008915439.1">
    <property type="nucleotide sequence ID" value="NZ_CM001773.1"/>
</dbReference>
<organism evidence="2 3">
    <name type="scientific">Providencia sneebia DSM 19967</name>
    <dbReference type="NCBI Taxonomy" id="1141660"/>
    <lineage>
        <taxon>Bacteria</taxon>
        <taxon>Pseudomonadati</taxon>
        <taxon>Pseudomonadota</taxon>
        <taxon>Gammaproteobacteria</taxon>
        <taxon>Enterobacterales</taxon>
        <taxon>Morganellaceae</taxon>
        <taxon>Providencia</taxon>
    </lineage>
</organism>
<evidence type="ECO:0000256" key="1">
    <source>
        <dbReference type="SAM" id="Phobius"/>
    </source>
</evidence>
<evidence type="ECO:0000313" key="2">
    <source>
        <dbReference type="EMBL" id="EKT57327.1"/>
    </source>
</evidence>
<dbReference type="PATRIC" id="fig|1141660.3.peg.1612"/>
<protein>
    <submittedName>
        <fullName evidence="2">Uncharacterized protein</fullName>
    </submittedName>
</protein>
<dbReference type="AlphaFoldDB" id="K8WIK4"/>
<keyword evidence="1" id="KW-1133">Transmembrane helix</keyword>
<feature type="transmembrane region" description="Helical" evidence="1">
    <location>
        <begin position="6"/>
        <end position="26"/>
    </location>
</feature>
<accession>K8WIK4</accession>
<dbReference type="EMBL" id="AKKN01000008">
    <property type="protein sequence ID" value="EKT57327.1"/>
    <property type="molecule type" value="Genomic_DNA"/>
</dbReference>
<proteinExistence type="predicted"/>
<dbReference type="Proteomes" id="UP000010290">
    <property type="component" value="Chromosome"/>
</dbReference>
<dbReference type="OrthoDB" id="6455550at2"/>
<keyword evidence="3" id="KW-1185">Reference proteome</keyword>
<keyword evidence="1" id="KW-0472">Membrane</keyword>
<name>K8WIK4_9GAMM</name>
<comment type="caution">
    <text evidence="2">The sequence shown here is derived from an EMBL/GenBank/DDBJ whole genome shotgun (WGS) entry which is preliminary data.</text>
</comment>